<accession>A0AAE3FT91</accession>
<evidence type="ECO:0000313" key="2">
    <source>
        <dbReference type="Proteomes" id="UP001202674"/>
    </source>
</evidence>
<dbReference type="EMBL" id="JAKRVY010000008">
    <property type="protein sequence ID" value="MCL9814625.1"/>
    <property type="molecule type" value="Genomic_DNA"/>
</dbReference>
<protein>
    <submittedName>
        <fullName evidence="1">Extracellular solute-binding protein</fullName>
    </submittedName>
</protein>
<dbReference type="AlphaFoldDB" id="A0AAE3FT91"/>
<dbReference type="Proteomes" id="UP001202674">
    <property type="component" value="Unassembled WGS sequence"/>
</dbReference>
<dbReference type="Gene3D" id="3.40.190.10">
    <property type="entry name" value="Periplasmic binding protein-like II"/>
    <property type="match status" value="2"/>
</dbReference>
<organism evidence="1 2">
    <name type="scientific">Natranaeroarchaeum aerophilus</name>
    <dbReference type="NCBI Taxonomy" id="2917711"/>
    <lineage>
        <taxon>Archaea</taxon>
        <taxon>Methanobacteriati</taxon>
        <taxon>Methanobacteriota</taxon>
        <taxon>Stenosarchaea group</taxon>
        <taxon>Halobacteria</taxon>
        <taxon>Halobacteriales</taxon>
        <taxon>Natronoarchaeaceae</taxon>
        <taxon>Natranaeroarchaeum</taxon>
    </lineage>
</organism>
<proteinExistence type="predicted"/>
<dbReference type="Pfam" id="PF01547">
    <property type="entry name" value="SBP_bac_1"/>
    <property type="match status" value="1"/>
</dbReference>
<gene>
    <name evidence="1" type="ORF">AArcSt11_13280</name>
</gene>
<name>A0AAE3FT91_9EURY</name>
<sequence length="537" mass="59061">MRHEQSISRRNALKLIGASSVAGLAGCLDGFGNGSDEETAASGYPAADDGAKVWGKILNDHADGRDRYDPDVDGDVLFDPDTVPDTGDGADIDWQQFADDDITLTFGMGLHPYSTVTQPVIPAFEELTGIEVEYEIFPEDQYWLEARDDLQNRREYDGMMTGLWQAGEFHANGWVRDLNEFIEDDDLTDRDWLAMDDFLDDTIELMSFPGPDGEAQLTGFPNGIEAYGAVGCDVPTFEAIDDIADDPGEEISTFEDLERTAEIIHDSDVVTQYDDAPRAGITSRTSTTTLSSANWATMFKTHGGNWIDRDRREAALADPGGGVESLELFGRLMRDYGPEDPGQKNWYRANNALAAGETAMIYTTPSTSGAITEEQIERTHWIPPLPAPDGSDPEVATWVWATGISQYSDNPEAAWLFIQWANSRLGNYMLSARQWEGHGPRAGTARLNYLDEVVGIDESHPGITRSFLDAHIEGMNNVPTDPPAIPVDTPQNMPIMTEAAVAMNSVVRDINDAKTALDEAAPTISEYAQEIPDRYVQ</sequence>
<keyword evidence="2" id="KW-1185">Reference proteome</keyword>
<dbReference type="InterPro" id="IPR050490">
    <property type="entry name" value="Bact_solute-bd_prot1"/>
</dbReference>
<dbReference type="PANTHER" id="PTHR43649">
    <property type="entry name" value="ARABINOSE-BINDING PROTEIN-RELATED"/>
    <property type="match status" value="1"/>
</dbReference>
<dbReference type="PANTHER" id="PTHR43649:SF12">
    <property type="entry name" value="DIACETYLCHITOBIOSE BINDING PROTEIN DASA"/>
    <property type="match status" value="1"/>
</dbReference>
<reference evidence="1 2" key="1">
    <citation type="journal article" date="2022" name="Syst. Appl. Microbiol.">
        <title>Natronocalculus amylovorans gen. nov., sp. nov., and Natranaeroarchaeum aerophilus sp. nov., dominant culturable amylolytic natronoarchaea from hypersaline soda lakes in southwestern Siberia.</title>
        <authorList>
            <person name="Sorokin D.Y."/>
            <person name="Elcheninov A.G."/>
            <person name="Khizhniak T.V."/>
            <person name="Koenen M."/>
            <person name="Bale N.J."/>
            <person name="Damste J.S.S."/>
            <person name="Kublanov I.V."/>
        </authorList>
    </citation>
    <scope>NUCLEOTIDE SEQUENCE [LARGE SCALE GENOMIC DNA]</scope>
    <source>
        <strain evidence="1 2">AArc-St1-1</strain>
    </source>
</reference>
<dbReference type="RefSeq" id="WP_250597761.1">
    <property type="nucleotide sequence ID" value="NZ_JAKRVY010000008.1"/>
</dbReference>
<dbReference type="PROSITE" id="PS51318">
    <property type="entry name" value="TAT"/>
    <property type="match status" value="1"/>
</dbReference>
<dbReference type="PROSITE" id="PS51257">
    <property type="entry name" value="PROKAR_LIPOPROTEIN"/>
    <property type="match status" value="1"/>
</dbReference>
<dbReference type="InterPro" id="IPR006311">
    <property type="entry name" value="TAT_signal"/>
</dbReference>
<dbReference type="SUPFAM" id="SSF53850">
    <property type="entry name" value="Periplasmic binding protein-like II"/>
    <property type="match status" value="1"/>
</dbReference>
<comment type="caution">
    <text evidence="1">The sequence shown here is derived from an EMBL/GenBank/DDBJ whole genome shotgun (WGS) entry which is preliminary data.</text>
</comment>
<evidence type="ECO:0000313" key="1">
    <source>
        <dbReference type="EMBL" id="MCL9814625.1"/>
    </source>
</evidence>
<dbReference type="InterPro" id="IPR006059">
    <property type="entry name" value="SBP"/>
</dbReference>